<dbReference type="OrthoDB" id="4726at2759"/>
<feature type="compositionally biased region" description="Basic and acidic residues" evidence="2">
    <location>
        <begin position="183"/>
        <end position="193"/>
    </location>
</feature>
<reference evidence="4 5" key="1">
    <citation type="journal article" date="2009" name="Nat. Genet.">
        <title>The genome of the cucumber, Cucumis sativus L.</title>
        <authorList>
            <person name="Huang S."/>
            <person name="Li R."/>
            <person name="Zhang Z."/>
            <person name="Li L."/>
            <person name="Gu X."/>
            <person name="Fan W."/>
            <person name="Lucas W.J."/>
            <person name="Wang X."/>
            <person name="Xie B."/>
            <person name="Ni P."/>
            <person name="Ren Y."/>
            <person name="Zhu H."/>
            <person name="Li J."/>
            <person name="Lin K."/>
            <person name="Jin W."/>
            <person name="Fei Z."/>
            <person name="Li G."/>
            <person name="Staub J."/>
            <person name="Kilian A."/>
            <person name="van der Vossen E.A."/>
            <person name="Wu Y."/>
            <person name="Guo J."/>
            <person name="He J."/>
            <person name="Jia Z."/>
            <person name="Ren Y."/>
            <person name="Tian G."/>
            <person name="Lu Y."/>
            <person name="Ruan J."/>
            <person name="Qian W."/>
            <person name="Wang M."/>
            <person name="Huang Q."/>
            <person name="Li B."/>
            <person name="Xuan Z."/>
            <person name="Cao J."/>
            <person name="Asan"/>
            <person name="Wu Z."/>
            <person name="Zhang J."/>
            <person name="Cai Q."/>
            <person name="Bai Y."/>
            <person name="Zhao B."/>
            <person name="Han Y."/>
            <person name="Li Y."/>
            <person name="Li X."/>
            <person name="Wang S."/>
            <person name="Shi Q."/>
            <person name="Liu S."/>
            <person name="Cho W.K."/>
            <person name="Kim J.Y."/>
            <person name="Xu Y."/>
            <person name="Heller-Uszynska K."/>
            <person name="Miao H."/>
            <person name="Cheng Z."/>
            <person name="Zhang S."/>
            <person name="Wu J."/>
            <person name="Yang Y."/>
            <person name="Kang H."/>
            <person name="Li M."/>
            <person name="Liang H."/>
            <person name="Ren X."/>
            <person name="Shi Z."/>
            <person name="Wen M."/>
            <person name="Jian M."/>
            <person name="Yang H."/>
            <person name="Zhang G."/>
            <person name="Yang Z."/>
            <person name="Chen R."/>
            <person name="Liu S."/>
            <person name="Li J."/>
            <person name="Ma L."/>
            <person name="Liu H."/>
            <person name="Zhou Y."/>
            <person name="Zhao J."/>
            <person name="Fang X."/>
            <person name="Li G."/>
            <person name="Fang L."/>
            <person name="Li Y."/>
            <person name="Liu D."/>
            <person name="Zheng H."/>
            <person name="Zhang Y."/>
            <person name="Qin N."/>
            <person name="Li Z."/>
            <person name="Yang G."/>
            <person name="Yang S."/>
            <person name="Bolund L."/>
            <person name="Kristiansen K."/>
            <person name="Zheng H."/>
            <person name="Li S."/>
            <person name="Zhang X."/>
            <person name="Yang H."/>
            <person name="Wang J."/>
            <person name="Sun R."/>
            <person name="Zhang B."/>
            <person name="Jiang S."/>
            <person name="Wang J."/>
            <person name="Du Y."/>
            <person name="Li S."/>
        </authorList>
    </citation>
    <scope>NUCLEOTIDE SEQUENCE [LARGE SCALE GENOMIC DNA]</scope>
    <source>
        <strain evidence="5">cv. 9930</strain>
    </source>
</reference>
<dbReference type="Gramene" id="KGN58600">
    <property type="protein sequence ID" value="KGN58600"/>
    <property type="gene ID" value="Csa_3G697930"/>
</dbReference>
<proteinExistence type="predicted"/>
<dbReference type="GO" id="GO:0005634">
    <property type="term" value="C:nucleus"/>
    <property type="evidence" value="ECO:0000318"/>
    <property type="project" value="GO_Central"/>
</dbReference>
<dbReference type="eggNOG" id="KOG3702">
    <property type="taxonomic scope" value="Eukaryota"/>
</dbReference>
<dbReference type="OMA" id="NGRHKEE"/>
<name>A0A0A0L9I7_CUCSA</name>
<reference evidence="4 5" key="3">
    <citation type="journal article" date="2010" name="BMC Genomics">
        <title>Transcriptome sequencing and comparative analysis of cucumber flowers with different sex types.</title>
        <authorList>
            <person name="Guo S."/>
            <person name="Zheng Y."/>
            <person name="Joung J.G."/>
            <person name="Liu S."/>
            <person name="Zhang Z."/>
            <person name="Crasta O.R."/>
            <person name="Sobral B.W."/>
            <person name="Xu Y."/>
            <person name="Huang S."/>
            <person name="Fei Z."/>
        </authorList>
    </citation>
    <scope>NUCLEOTIDE SEQUENCE [LARGE SCALE GENOMIC DNA]</scope>
    <source>
        <strain evidence="5">cv. 9930</strain>
    </source>
</reference>
<dbReference type="InterPro" id="IPR002483">
    <property type="entry name" value="PWI_dom"/>
</dbReference>
<dbReference type="Gene3D" id="1.20.1390.10">
    <property type="entry name" value="PWI domain"/>
    <property type="match status" value="1"/>
</dbReference>
<dbReference type="InterPro" id="IPR000504">
    <property type="entry name" value="RRM_dom"/>
</dbReference>
<dbReference type="FunFam" id="1.20.1390.10:FF:000005">
    <property type="entry name" value="RNA binding (RRM/RBD/RNP motifs) family protein"/>
    <property type="match status" value="1"/>
</dbReference>
<gene>
    <name evidence="4" type="ORF">Csa_3G697930</name>
</gene>
<dbReference type="GO" id="GO:0008143">
    <property type="term" value="F:poly(A) binding"/>
    <property type="evidence" value="ECO:0000318"/>
    <property type="project" value="GO_Central"/>
</dbReference>
<dbReference type="PANTHER" id="PTHR14738:SF32">
    <property type="entry name" value="RNA BINDING (RRM_RBD_RNP MOTIFS) FAMILY PROTEIN"/>
    <property type="match status" value="1"/>
</dbReference>
<dbReference type="SMART" id="SM00360">
    <property type="entry name" value="RRM"/>
    <property type="match status" value="1"/>
</dbReference>
<dbReference type="PANTHER" id="PTHR14738">
    <property type="entry name" value="ZINC FINGER CCCH DOMAIN-CONTAINING PROTEIN 14"/>
    <property type="match status" value="1"/>
</dbReference>
<dbReference type="Pfam" id="PF00076">
    <property type="entry name" value="RRM_1"/>
    <property type="match status" value="1"/>
</dbReference>
<dbReference type="Pfam" id="PF01480">
    <property type="entry name" value="PWI"/>
    <property type="match status" value="1"/>
</dbReference>
<evidence type="ECO:0000313" key="5">
    <source>
        <dbReference type="Proteomes" id="UP000029981"/>
    </source>
</evidence>
<feature type="region of interest" description="Disordered" evidence="2">
    <location>
        <begin position="102"/>
        <end position="193"/>
    </location>
</feature>
<dbReference type="InterPro" id="IPR012677">
    <property type="entry name" value="Nucleotide-bd_a/b_plait_sf"/>
</dbReference>
<evidence type="ECO:0000256" key="1">
    <source>
        <dbReference type="PROSITE-ProRule" id="PRU00176"/>
    </source>
</evidence>
<protein>
    <recommendedName>
        <fullName evidence="3">RRM domain-containing protein</fullName>
    </recommendedName>
</protein>
<feature type="compositionally biased region" description="Basic and acidic residues" evidence="2">
    <location>
        <begin position="147"/>
        <end position="166"/>
    </location>
</feature>
<feature type="compositionally biased region" description="Basic and acidic residues" evidence="2">
    <location>
        <begin position="118"/>
        <end position="140"/>
    </location>
</feature>
<keyword evidence="1" id="KW-0694">RNA-binding</keyword>
<evidence type="ECO:0000259" key="3">
    <source>
        <dbReference type="PROSITE" id="PS50102"/>
    </source>
</evidence>
<dbReference type="GO" id="GO:0043488">
    <property type="term" value="P:regulation of mRNA stability"/>
    <property type="evidence" value="ECO:0000318"/>
    <property type="project" value="GO_Central"/>
</dbReference>
<dbReference type="GO" id="GO:0005737">
    <property type="term" value="C:cytoplasm"/>
    <property type="evidence" value="ECO:0000318"/>
    <property type="project" value="GO_Central"/>
</dbReference>
<dbReference type="InterPro" id="IPR040366">
    <property type="entry name" value="Nab2/ZC3H14"/>
</dbReference>
<feature type="region of interest" description="Disordered" evidence="2">
    <location>
        <begin position="642"/>
        <end position="684"/>
    </location>
</feature>
<dbReference type="Gene3D" id="3.30.70.330">
    <property type="match status" value="1"/>
</dbReference>
<keyword evidence="5" id="KW-1185">Reference proteome</keyword>
<accession>A0A0A0L9I7</accession>
<feature type="domain" description="RRM" evidence="3">
    <location>
        <begin position="514"/>
        <end position="591"/>
    </location>
</feature>
<sequence>MNSSEMGSEDRVDDRTFKVDFTGDGMAKLRERIKLKMKEFMGDYTDDTLVEYVIVLLRNGRRREEAQNELNVFLADDSHSFVSWLWDHLASSMDLYVEPPAKASANEVPTQKSPVAEPDTRNNSHNLESDSERGKTEKLSSRRRTREWRGIANEETRVVPRSEVSRVKHSSPEQVPGHRKRSRPDDHQGTEREAAFQVSIAAPRRLLQFAMRDAVATTRPSNASKEPHSKRLRSVVSASNSDTTNRPRRLQSVAKVPNPMATVIKAVTEASEDVVRVKSSSVFDRLGRQSRDMDLTESSGRPSEYGATFVENDEYGDMNHSEDRPYSATYLERGNYIGKYSRDEPMFEPETGLASDSTSENEDVNIQGHRVFDDSWTAESGVRKGSNLRTVAFRAVENSDDERVAQYTQKDQPSLAANSSRDIVNISVNVNTWKPPHYQDQGQIPELAGQKFLQESELQGTRSAVQVMENGEPVTLVNQRKTPASNLQEEFQKPPLSANGQFAGTRPLEEADARTIFVSNVHFAATKDSLSRHFNKFGEVLKVIIVTDATTGQPKGSAYVEFMRKESAENALSLDGTSFMSRILKVVRKNASQLEGASTVIWPRAVRGSPFPTSRFTRAPFMRGVPGGFRARPPMKLRARSMQWKRDNQTTTADNGASLSGNSIPSPGARSLTYVRTEPKPVDK</sequence>
<dbReference type="AlphaFoldDB" id="A0A0A0L9I7"/>
<dbReference type="Proteomes" id="UP000029981">
    <property type="component" value="Chromosome 3"/>
</dbReference>
<feature type="compositionally biased region" description="Polar residues" evidence="2">
    <location>
        <begin position="649"/>
        <end position="665"/>
    </location>
</feature>
<dbReference type="STRING" id="3659.A0A0A0L9I7"/>
<dbReference type="SUPFAM" id="SSF54928">
    <property type="entry name" value="RNA-binding domain, RBD"/>
    <property type="match status" value="1"/>
</dbReference>
<reference evidence="4 5" key="4">
    <citation type="journal article" date="2011" name="BMC Genomics">
        <title>RNA-Seq improves annotation of protein-coding genes in the cucumber genome.</title>
        <authorList>
            <person name="Li Z."/>
            <person name="Zhang Z."/>
            <person name="Yan P."/>
            <person name="Huang S."/>
            <person name="Fei Z."/>
            <person name="Lin K."/>
        </authorList>
    </citation>
    <scope>NUCLEOTIDE SEQUENCE [LARGE SCALE GENOMIC DNA]</scope>
    <source>
        <strain evidence="5">cv. 9930</strain>
    </source>
</reference>
<dbReference type="InterPro" id="IPR035979">
    <property type="entry name" value="RBD_domain_sf"/>
</dbReference>
<evidence type="ECO:0000256" key="2">
    <source>
        <dbReference type="SAM" id="MobiDB-lite"/>
    </source>
</evidence>
<feature type="region of interest" description="Disordered" evidence="2">
    <location>
        <begin position="217"/>
        <end position="247"/>
    </location>
</feature>
<dbReference type="EMBL" id="CM002924">
    <property type="protein sequence ID" value="KGN58600.1"/>
    <property type="molecule type" value="Genomic_DNA"/>
</dbReference>
<feature type="region of interest" description="Disordered" evidence="2">
    <location>
        <begin position="341"/>
        <end position="362"/>
    </location>
</feature>
<organism evidence="4 5">
    <name type="scientific">Cucumis sativus</name>
    <name type="common">Cucumber</name>
    <dbReference type="NCBI Taxonomy" id="3659"/>
    <lineage>
        <taxon>Eukaryota</taxon>
        <taxon>Viridiplantae</taxon>
        <taxon>Streptophyta</taxon>
        <taxon>Embryophyta</taxon>
        <taxon>Tracheophyta</taxon>
        <taxon>Spermatophyta</taxon>
        <taxon>Magnoliopsida</taxon>
        <taxon>eudicotyledons</taxon>
        <taxon>Gunneridae</taxon>
        <taxon>Pentapetalae</taxon>
        <taxon>rosids</taxon>
        <taxon>fabids</taxon>
        <taxon>Cucurbitales</taxon>
        <taxon>Cucurbitaceae</taxon>
        <taxon>Benincaseae</taxon>
        <taxon>Cucumis</taxon>
    </lineage>
</organism>
<dbReference type="PROSITE" id="PS50102">
    <property type="entry name" value="RRM"/>
    <property type="match status" value="1"/>
</dbReference>
<reference evidence="4 5" key="2">
    <citation type="journal article" date="2009" name="PLoS ONE">
        <title>An integrated genetic and cytogenetic map of the cucumber genome.</title>
        <authorList>
            <person name="Ren Y."/>
            <person name="Zhang Z."/>
            <person name="Liu J."/>
            <person name="Staub J.E."/>
            <person name="Han Y."/>
            <person name="Cheng Z."/>
            <person name="Li X."/>
            <person name="Lu J."/>
            <person name="Miao H."/>
            <person name="Kang H."/>
            <person name="Xie B."/>
            <person name="Gu X."/>
            <person name="Wang X."/>
            <person name="Du Y."/>
            <person name="Jin W."/>
            <person name="Huang S."/>
        </authorList>
    </citation>
    <scope>NUCLEOTIDE SEQUENCE [LARGE SCALE GENOMIC DNA]</scope>
    <source>
        <strain evidence="5">cv. 9930</strain>
    </source>
</reference>
<evidence type="ECO:0000313" key="4">
    <source>
        <dbReference type="EMBL" id="KGN58600.1"/>
    </source>
</evidence>
<dbReference type="KEGG" id="csv:101209889"/>